<dbReference type="GO" id="GO:0000166">
    <property type="term" value="F:nucleotide binding"/>
    <property type="evidence" value="ECO:0007669"/>
    <property type="project" value="UniProtKB-KW"/>
</dbReference>
<dbReference type="Pfam" id="PF01934">
    <property type="entry name" value="HepT-like"/>
    <property type="match status" value="1"/>
</dbReference>
<dbReference type="InterPro" id="IPR051813">
    <property type="entry name" value="HepT_RNase_toxin"/>
</dbReference>
<evidence type="ECO:0000313" key="7">
    <source>
        <dbReference type="Proteomes" id="UP000177614"/>
    </source>
</evidence>
<organism evidence="6 7">
    <name type="scientific">Candidatus Abawacabacteria bacterium RBG_16_42_10</name>
    <dbReference type="NCBI Taxonomy" id="1817814"/>
    <lineage>
        <taxon>Bacteria</taxon>
        <taxon>Candidatus Abawacaibacteriota</taxon>
    </lineage>
</organism>
<dbReference type="GO" id="GO:0004540">
    <property type="term" value="F:RNA nuclease activity"/>
    <property type="evidence" value="ECO:0007669"/>
    <property type="project" value="InterPro"/>
</dbReference>
<keyword evidence="3" id="KW-0540">Nuclease</keyword>
<comment type="caution">
    <text evidence="6">The sequence shown here is derived from an EMBL/GenBank/DDBJ whole genome shotgun (WGS) entry which is preliminary data.</text>
</comment>
<dbReference type="AlphaFoldDB" id="A0A1F4XIT1"/>
<evidence type="ECO:0000256" key="5">
    <source>
        <dbReference type="ARBA" id="ARBA00022801"/>
    </source>
</evidence>
<dbReference type="PANTHER" id="PTHR34139">
    <property type="entry name" value="UPF0331 PROTEIN MJ0127"/>
    <property type="match status" value="1"/>
</dbReference>
<dbReference type="GO" id="GO:0110001">
    <property type="term" value="C:toxin-antitoxin complex"/>
    <property type="evidence" value="ECO:0007669"/>
    <property type="project" value="InterPro"/>
</dbReference>
<dbReference type="GO" id="GO:0016787">
    <property type="term" value="F:hydrolase activity"/>
    <property type="evidence" value="ECO:0007669"/>
    <property type="project" value="UniProtKB-KW"/>
</dbReference>
<dbReference type="EMBL" id="MEWR01000024">
    <property type="protein sequence ID" value="OGC81536.1"/>
    <property type="molecule type" value="Genomic_DNA"/>
</dbReference>
<evidence type="ECO:0008006" key="8">
    <source>
        <dbReference type="Google" id="ProtNLM"/>
    </source>
</evidence>
<dbReference type="STRING" id="1817814.A2V81_03895"/>
<keyword evidence="1" id="KW-0597">Phosphoprotein</keyword>
<keyword evidence="4" id="KW-0547">Nucleotide-binding</keyword>
<evidence type="ECO:0000256" key="2">
    <source>
        <dbReference type="ARBA" id="ARBA00022649"/>
    </source>
</evidence>
<keyword evidence="5" id="KW-0378">Hydrolase</keyword>
<dbReference type="PANTHER" id="PTHR34139:SF1">
    <property type="entry name" value="RNASE MJ1380-RELATED"/>
    <property type="match status" value="1"/>
</dbReference>
<accession>A0A1F4XIT1</accession>
<dbReference type="Proteomes" id="UP000177614">
    <property type="component" value="Unassembled WGS sequence"/>
</dbReference>
<reference evidence="6 7" key="1">
    <citation type="journal article" date="2016" name="Nat. Commun.">
        <title>Thousands of microbial genomes shed light on interconnected biogeochemical processes in an aquifer system.</title>
        <authorList>
            <person name="Anantharaman K."/>
            <person name="Brown C.T."/>
            <person name="Hug L.A."/>
            <person name="Sharon I."/>
            <person name="Castelle C.J."/>
            <person name="Probst A.J."/>
            <person name="Thomas B.C."/>
            <person name="Singh A."/>
            <person name="Wilkins M.J."/>
            <person name="Karaoz U."/>
            <person name="Brodie E.L."/>
            <person name="Williams K.H."/>
            <person name="Hubbard S.S."/>
            <person name="Banfield J.F."/>
        </authorList>
    </citation>
    <scope>NUCLEOTIDE SEQUENCE [LARGE SCALE GENOMIC DNA]</scope>
</reference>
<evidence type="ECO:0000256" key="4">
    <source>
        <dbReference type="ARBA" id="ARBA00022741"/>
    </source>
</evidence>
<evidence type="ECO:0000256" key="3">
    <source>
        <dbReference type="ARBA" id="ARBA00022722"/>
    </source>
</evidence>
<proteinExistence type="predicted"/>
<protein>
    <recommendedName>
        <fullName evidence="8">DUF86 domain-containing protein</fullName>
    </recommendedName>
</protein>
<evidence type="ECO:0000313" key="6">
    <source>
        <dbReference type="EMBL" id="OGC81536.1"/>
    </source>
</evidence>
<name>A0A1F4XIT1_9BACT</name>
<sequence length="110" mass="13056">MSPRGWQDCIRDILDAIAEIQKFTRGMDFESFREDDKAIRAVEMNFIIIGEAANQIPEEIEEKYTTIPWTLMRAMRNRIVHVYFKVDEKLMWDTIQNDLPPLIPELEKLL</sequence>
<dbReference type="InterPro" id="IPR008201">
    <property type="entry name" value="HepT-like"/>
</dbReference>
<gene>
    <name evidence="6" type="ORF">A2V81_03895</name>
</gene>
<evidence type="ECO:0000256" key="1">
    <source>
        <dbReference type="ARBA" id="ARBA00022553"/>
    </source>
</evidence>
<keyword evidence="2" id="KW-1277">Toxin-antitoxin system</keyword>